<feature type="compositionally biased region" description="Polar residues" evidence="14">
    <location>
        <begin position="295"/>
        <end position="304"/>
    </location>
</feature>
<feature type="compositionally biased region" description="Acidic residues" evidence="14">
    <location>
        <begin position="112"/>
        <end position="155"/>
    </location>
</feature>
<feature type="region of interest" description="Disordered" evidence="14">
    <location>
        <begin position="1"/>
        <end position="324"/>
    </location>
</feature>
<organism evidence="18 20">
    <name type="scientific">Didymodactylos carnosus</name>
    <dbReference type="NCBI Taxonomy" id="1234261"/>
    <lineage>
        <taxon>Eukaryota</taxon>
        <taxon>Metazoa</taxon>
        <taxon>Spiralia</taxon>
        <taxon>Gnathifera</taxon>
        <taxon>Rotifera</taxon>
        <taxon>Eurotatoria</taxon>
        <taxon>Bdelloidea</taxon>
        <taxon>Philodinida</taxon>
        <taxon>Philodinidae</taxon>
        <taxon>Didymodactylos</taxon>
    </lineage>
</organism>
<evidence type="ECO:0000256" key="7">
    <source>
        <dbReference type="ARBA" id="ARBA00022840"/>
    </source>
</evidence>
<keyword evidence="3" id="KW-0677">Repeat</keyword>
<dbReference type="InterPro" id="IPR009057">
    <property type="entry name" value="Homeodomain-like_sf"/>
</dbReference>
<evidence type="ECO:0000256" key="6">
    <source>
        <dbReference type="ARBA" id="ARBA00022806"/>
    </source>
</evidence>
<dbReference type="GO" id="GO:0005634">
    <property type="term" value="C:nucleus"/>
    <property type="evidence" value="ECO:0007669"/>
    <property type="project" value="UniProtKB-SubCell"/>
</dbReference>
<name>A0A813ZI65_9BILA</name>
<feature type="domain" description="Chromo" evidence="15">
    <location>
        <begin position="328"/>
        <end position="422"/>
    </location>
</feature>
<dbReference type="GO" id="GO:0000785">
    <property type="term" value="C:chromatin"/>
    <property type="evidence" value="ECO:0007669"/>
    <property type="project" value="TreeGrafter"/>
</dbReference>
<evidence type="ECO:0000259" key="16">
    <source>
        <dbReference type="PROSITE" id="PS51192"/>
    </source>
</evidence>
<keyword evidence="7" id="KW-0067">ATP-binding</keyword>
<gene>
    <name evidence="18" type="ORF">GPM918_LOCUS8514</name>
    <name evidence="19" type="ORF">SRO942_LOCUS8514</name>
</gene>
<dbReference type="InterPro" id="IPR023779">
    <property type="entry name" value="Chromodomain_CS"/>
</dbReference>
<feature type="domain" description="Chromo" evidence="15">
    <location>
        <begin position="448"/>
        <end position="516"/>
    </location>
</feature>
<evidence type="ECO:0000256" key="12">
    <source>
        <dbReference type="ARBA" id="ARBA00023242"/>
    </source>
</evidence>
<accession>A0A813ZI65</accession>
<proteinExistence type="inferred from homology"/>
<feature type="compositionally biased region" description="Low complexity" evidence="14">
    <location>
        <begin position="253"/>
        <end position="264"/>
    </location>
</feature>
<dbReference type="InterPro" id="IPR025260">
    <property type="entry name" value="CHD1-like_C"/>
</dbReference>
<feature type="compositionally biased region" description="Polar residues" evidence="14">
    <location>
        <begin position="78"/>
        <end position="103"/>
    </location>
</feature>
<dbReference type="InterPro" id="IPR002464">
    <property type="entry name" value="DNA/RNA_helicase_DEAH_CS"/>
</dbReference>
<dbReference type="Gene3D" id="3.40.50.10810">
    <property type="entry name" value="Tandem AAA-ATPase domain"/>
    <property type="match status" value="1"/>
</dbReference>
<evidence type="ECO:0000256" key="9">
    <source>
        <dbReference type="ARBA" id="ARBA00023015"/>
    </source>
</evidence>
<evidence type="ECO:0000259" key="17">
    <source>
        <dbReference type="PROSITE" id="PS51194"/>
    </source>
</evidence>
<dbReference type="GO" id="GO:0005524">
    <property type="term" value="F:ATP binding"/>
    <property type="evidence" value="ECO:0007669"/>
    <property type="project" value="UniProtKB-KW"/>
</dbReference>
<dbReference type="CDD" id="cd18666">
    <property type="entry name" value="CD1_tandem_CHD1-2_like"/>
    <property type="match status" value="1"/>
</dbReference>
<dbReference type="InterPro" id="IPR000953">
    <property type="entry name" value="Chromo/chromo_shadow_dom"/>
</dbReference>
<dbReference type="PANTHER" id="PTHR45623">
    <property type="entry name" value="CHROMODOMAIN-HELICASE-DNA-BINDING PROTEIN 3-RELATED-RELATED"/>
    <property type="match status" value="1"/>
</dbReference>
<comment type="catalytic activity">
    <reaction evidence="13">
        <text>ATP + H2O = ADP + phosphate + H(+)</text>
        <dbReference type="Rhea" id="RHEA:13065"/>
        <dbReference type="ChEBI" id="CHEBI:15377"/>
        <dbReference type="ChEBI" id="CHEBI:15378"/>
        <dbReference type="ChEBI" id="CHEBI:30616"/>
        <dbReference type="ChEBI" id="CHEBI:43474"/>
        <dbReference type="ChEBI" id="CHEBI:456216"/>
    </reaction>
</comment>
<evidence type="ECO:0000256" key="13">
    <source>
        <dbReference type="ARBA" id="ARBA00049360"/>
    </source>
</evidence>
<dbReference type="PROSITE" id="PS51194">
    <property type="entry name" value="HELICASE_CTER"/>
    <property type="match status" value="1"/>
</dbReference>
<feature type="region of interest" description="Disordered" evidence="14">
    <location>
        <begin position="1261"/>
        <end position="1284"/>
    </location>
</feature>
<dbReference type="PANTHER" id="PTHR45623:SF14">
    <property type="entry name" value="CHROMODOMAIN-HELICASE-DNA-BINDING PROTEIN 1"/>
    <property type="match status" value="1"/>
</dbReference>
<dbReference type="PROSITE" id="PS00690">
    <property type="entry name" value="DEAH_ATP_HELICASE"/>
    <property type="match status" value="1"/>
</dbReference>
<dbReference type="InterPro" id="IPR016197">
    <property type="entry name" value="Chromo-like_dom_sf"/>
</dbReference>
<dbReference type="Gene3D" id="6.10.140.1440">
    <property type="match status" value="1"/>
</dbReference>
<keyword evidence="20" id="KW-1185">Reference proteome</keyword>
<feature type="compositionally biased region" description="Low complexity" evidence="14">
    <location>
        <begin position="1758"/>
        <end position="1790"/>
    </location>
</feature>
<dbReference type="GO" id="GO:0003677">
    <property type="term" value="F:DNA binding"/>
    <property type="evidence" value="ECO:0007669"/>
    <property type="project" value="UniProtKB-KW"/>
</dbReference>
<evidence type="ECO:0008006" key="21">
    <source>
        <dbReference type="Google" id="ProtNLM"/>
    </source>
</evidence>
<dbReference type="EMBL" id="CAJOBC010001491">
    <property type="protein sequence ID" value="CAF3681494.1"/>
    <property type="molecule type" value="Genomic_DNA"/>
</dbReference>
<dbReference type="Proteomes" id="UP000663829">
    <property type="component" value="Unassembled WGS sequence"/>
</dbReference>
<keyword evidence="5" id="KW-0378">Hydrolase</keyword>
<dbReference type="Pfam" id="PF23588">
    <property type="entry name" value="HTH_CHD1_Hrp3"/>
    <property type="match status" value="1"/>
</dbReference>
<dbReference type="Pfam" id="PF00385">
    <property type="entry name" value="Chromo"/>
    <property type="match status" value="2"/>
</dbReference>
<dbReference type="CDD" id="cd18661">
    <property type="entry name" value="CD2_tandem_CHD1-2_like"/>
    <property type="match status" value="1"/>
</dbReference>
<dbReference type="SMART" id="SM00487">
    <property type="entry name" value="DEXDc"/>
    <property type="match status" value="1"/>
</dbReference>
<feature type="compositionally biased region" description="Polar residues" evidence="14">
    <location>
        <begin position="1843"/>
        <end position="1854"/>
    </location>
</feature>
<dbReference type="PROSITE" id="PS50013">
    <property type="entry name" value="CHROMO_2"/>
    <property type="match status" value="2"/>
</dbReference>
<evidence type="ECO:0000313" key="18">
    <source>
        <dbReference type="EMBL" id="CAF0898666.1"/>
    </source>
</evidence>
<evidence type="ECO:0000256" key="1">
    <source>
        <dbReference type="ARBA" id="ARBA00004123"/>
    </source>
</evidence>
<dbReference type="OrthoDB" id="5857104at2759"/>
<keyword evidence="8" id="KW-0156">Chromatin regulator</keyword>
<dbReference type="Gene3D" id="3.40.50.300">
    <property type="entry name" value="P-loop containing nucleotide triphosphate hydrolases"/>
    <property type="match status" value="1"/>
</dbReference>
<dbReference type="SMART" id="SM00490">
    <property type="entry name" value="HELICc"/>
    <property type="match status" value="1"/>
</dbReference>
<dbReference type="Gene3D" id="1.10.10.60">
    <property type="entry name" value="Homeodomain-like"/>
    <property type="match status" value="1"/>
</dbReference>
<feature type="compositionally biased region" description="Low complexity" evidence="14">
    <location>
        <begin position="41"/>
        <end position="68"/>
    </location>
</feature>
<dbReference type="InterPro" id="IPR023780">
    <property type="entry name" value="Chromo_domain"/>
</dbReference>
<dbReference type="Proteomes" id="UP000681722">
    <property type="component" value="Unassembled WGS sequence"/>
</dbReference>
<feature type="compositionally biased region" description="Polar residues" evidence="14">
    <location>
        <begin position="1430"/>
        <end position="1440"/>
    </location>
</feature>
<dbReference type="SUPFAM" id="SSF54160">
    <property type="entry name" value="Chromo domain-like"/>
    <property type="match status" value="2"/>
</dbReference>
<evidence type="ECO:0000256" key="4">
    <source>
        <dbReference type="ARBA" id="ARBA00022741"/>
    </source>
</evidence>
<feature type="compositionally biased region" description="Polar residues" evidence="14">
    <location>
        <begin position="312"/>
        <end position="324"/>
    </location>
</feature>
<keyword evidence="10" id="KW-0238">DNA-binding</keyword>
<evidence type="ECO:0000259" key="15">
    <source>
        <dbReference type="PROSITE" id="PS50013"/>
    </source>
</evidence>
<protein>
    <recommendedName>
        <fullName evidence="21">DNA helicase</fullName>
    </recommendedName>
</protein>
<feature type="compositionally biased region" description="Basic and acidic residues" evidence="14">
    <location>
        <begin position="1450"/>
        <end position="1473"/>
    </location>
</feature>
<dbReference type="CDD" id="cd18793">
    <property type="entry name" value="SF2_C_SNF"/>
    <property type="match status" value="1"/>
</dbReference>
<feature type="domain" description="Helicase ATP-binding" evidence="16">
    <location>
        <begin position="563"/>
        <end position="733"/>
    </location>
</feature>
<dbReference type="GO" id="GO:0003682">
    <property type="term" value="F:chromatin binding"/>
    <property type="evidence" value="ECO:0007669"/>
    <property type="project" value="TreeGrafter"/>
</dbReference>
<dbReference type="InterPro" id="IPR049730">
    <property type="entry name" value="SNF2/RAD54-like_C"/>
</dbReference>
<feature type="compositionally biased region" description="Polar residues" evidence="14">
    <location>
        <begin position="1261"/>
        <end position="1270"/>
    </location>
</feature>
<feature type="region of interest" description="Disordered" evidence="14">
    <location>
        <begin position="1418"/>
        <end position="1539"/>
    </location>
</feature>
<comment type="similarity">
    <text evidence="2">Belongs to the SNF2/RAD54 helicase family.</text>
</comment>
<feature type="compositionally biased region" description="Basic and acidic residues" evidence="14">
    <location>
        <begin position="1524"/>
        <end position="1535"/>
    </location>
</feature>
<dbReference type="EMBL" id="CAJNOQ010001491">
    <property type="protein sequence ID" value="CAF0898666.1"/>
    <property type="molecule type" value="Genomic_DNA"/>
</dbReference>
<evidence type="ECO:0000256" key="2">
    <source>
        <dbReference type="ARBA" id="ARBA00007025"/>
    </source>
</evidence>
<feature type="compositionally biased region" description="Low complexity" evidence="14">
    <location>
        <begin position="1855"/>
        <end position="1884"/>
    </location>
</feature>
<dbReference type="PROSITE" id="PS00598">
    <property type="entry name" value="CHROMO_1"/>
    <property type="match status" value="1"/>
</dbReference>
<dbReference type="GO" id="GO:0016887">
    <property type="term" value="F:ATP hydrolysis activity"/>
    <property type="evidence" value="ECO:0007669"/>
    <property type="project" value="TreeGrafter"/>
</dbReference>
<dbReference type="Pfam" id="PF18375">
    <property type="entry name" value="CDH1_2_SANT_HL1"/>
    <property type="match status" value="1"/>
</dbReference>
<evidence type="ECO:0000256" key="3">
    <source>
        <dbReference type="ARBA" id="ARBA00022737"/>
    </source>
</evidence>
<reference evidence="18" key="1">
    <citation type="submission" date="2021-02" db="EMBL/GenBank/DDBJ databases">
        <authorList>
            <person name="Nowell W R."/>
        </authorList>
    </citation>
    <scope>NUCLEOTIDE SEQUENCE</scope>
</reference>
<feature type="compositionally biased region" description="Basic and acidic residues" evidence="14">
    <location>
        <begin position="1820"/>
        <end position="1841"/>
    </location>
</feature>
<evidence type="ECO:0000256" key="11">
    <source>
        <dbReference type="ARBA" id="ARBA00023163"/>
    </source>
</evidence>
<dbReference type="Gene3D" id="2.40.50.40">
    <property type="match status" value="2"/>
</dbReference>
<feature type="compositionally biased region" description="Low complexity" evidence="14">
    <location>
        <begin position="1648"/>
        <end position="1668"/>
    </location>
</feature>
<dbReference type="GO" id="GO:0140658">
    <property type="term" value="F:ATP-dependent chromatin remodeler activity"/>
    <property type="evidence" value="ECO:0007669"/>
    <property type="project" value="TreeGrafter"/>
</dbReference>
<keyword evidence="4" id="KW-0547">Nucleotide-binding</keyword>
<feature type="compositionally biased region" description="Polar residues" evidence="14">
    <location>
        <begin position="179"/>
        <end position="203"/>
    </location>
</feature>
<feature type="compositionally biased region" description="Polar residues" evidence="14">
    <location>
        <begin position="1189"/>
        <end position="1199"/>
    </location>
</feature>
<evidence type="ECO:0000256" key="5">
    <source>
        <dbReference type="ARBA" id="ARBA00022801"/>
    </source>
</evidence>
<keyword evidence="12" id="KW-0539">Nucleus</keyword>
<evidence type="ECO:0000313" key="19">
    <source>
        <dbReference type="EMBL" id="CAF3681494.1"/>
    </source>
</evidence>
<sequence>MKSKNDISGSDASDSEVDESNSDQDEGELSSSENNGLTIPANTIATSSSSLSVVTSSTVTATASFASPSDEEEEPELQDTQSLAHFLQNNDDQDQVVLTQRISKQTKRQLETAEEESDEDLSEEEEEEEEENSNEEENSDEEEPTSEEEEDDDEDYGKRKTTAKRTTKTKSKSKRKPVTRQQVTRSKGATTTTTNSLYPASTTNRKRQRTSSSTSYASVTKKARSSSTKRKIRRTVAANRINYHESSGDEQSDSQPQQKQQSQNSDEEDESTSSNDNDYKRKHHYHVAHSSSHSDLTVNTAQRQTKVRSSEKVSSGNDTTLLDESQSETIEKVLKVRFGRKGATGPPTTVYNIDEFGDVNQDYDEQTQAENGEEQYLIKWKNWSHLHNTWESKLTLEQAHVKGLKVLDNYLKLYEQARKWRSVKANIEEIESYECQQEQNELLLASYQQVERIIAHEKNRKEEDTSIAAGYDYLCKWDSLPYSECTWEDGMLISKRFQSRIDEYNERQKVQLEESKITSSSNKLKIRPRFVQIQQQPAYLARDNKEQEYLLRDYQLEGLNWLAHSWSKSNSVILADEMGLGKTIQTISFLSYIFEEHHINGPFLVVVPLSTIQGWQQEFQRWSPSEMNTIVYTGDMLSREKIRQYEFYATGKKLKFHTLITTYDFLLKDKQYLNPIQWAVLMVDEAHRLKNDDSVLYRTLIQFDSQHRILITGTPLQNSLKELWSLLHFIMPQYFNDWAKFDMKYSSLLSTNDTNLVKRSTELHKELEPFLLRRIKRDVEKSLPAKVEQILRVEMTRLQKQYYKWILTRNYRALTNERGGSLPSFINIMMELKKCANHAFFVKRDDDKTVTLDEIIKGSGKLLLLDKLLLKLHESNHRVLIFSQMVKMLNILAEYCTLRRFPFQRLDGSMKSEIRRQALNNFNRENSEDFIFLLSTRAGGLGINLATADTVIIYDSDWNPQNDLQAQARAHRIGQTKQVNIYRLVAKQSVEETILERAKQKMVLDHLVIQRMDTTGRTLFQNLNQNSTNSTMDKTENTKTYSKEELNTIIKFGAEGLFKEKDSQTDTGEDESHKIDIDEILRRAETRQDDTYMRNSSEDLLSQFKIANISTMEEDDDVITSKTSGKSWQDIIPEEDRLKYDQECLNELVILHPRNRKRVELFNYNSDTEKTNHGGDQGGENDQDDTLVPSPSATSKDNVLHNFNSNEIRRFIKSFKKYPDALNRLDLVTMDAELEEKSRHDIEQLAQKLYHECTIAVDQETTTPPSANANDEQDDQPKKSCLSRGPTIRLQGVNINALQIMNSIRDLESLKKLICPTNSQSQRKTFPFPPLKVKSVHWNCPWSIEDDKSLLYGTYEYGYGNWEQIKMDPELSLSSKILLDDKNRKPQSSHLQTRADYLLKLLRKYFDLTKIKEKTLPVKKKQTVKKGKQSPSAVDENSNDAGKRQKRLKGGKEHLPKSREVIDNSSGDDDKPTTTRSNKISTSSEHNHSHKHRHHHSKKEERNELQQHISQKTKDVQSGKTRQIKVEDEHADHSLNDPNEYAGLEKNVFKQCKDLLRPVKKWFGSLNTPEEAFDSYDDYINGFEKSLLKIGDQIQLALKEQHTEQEHHEYRQNLWTFVSKFTSKLTADELRKSYRTAFKKREESRALATASTSSSSVTGLSTATSTTAPKLSPTKNSVNNNLRSVKQDETYRRAGWCSKQETSFTSPSIPSSSSQTKALSRTKHYTNDHLKDPRLKYSLSAPPVPSPAQLATTTSMKGIIGSTNTGTTNTAEGSRSSTNTCNSENNNSNSNEERDRRNSNTAFGRRSYNDNVDSLSSSDYKSHRDHNSDRKDDRESRRYDPQSRYNPYNRSNKPSNYSYEQRSNSYRNSNSRGQTSTNNMTSSSASVSVLSTQAPTSLLYNTTAPDVFQTMYKQYYDLYSAQALAAVTSMRQNQTTSLTTTTTTPSTSTTTAISPNGYAELAVAYARQQQQQK</sequence>
<dbReference type="PROSITE" id="PS51192">
    <property type="entry name" value="HELICASE_ATP_BIND_1"/>
    <property type="match status" value="1"/>
</dbReference>
<dbReference type="InterPro" id="IPR056302">
    <property type="entry name" value="CHD1-2/Hrp3_HTH"/>
</dbReference>
<feature type="compositionally biased region" description="Polar residues" evidence="14">
    <location>
        <begin position="1809"/>
        <end position="1819"/>
    </location>
</feature>
<dbReference type="SUPFAM" id="SSF52540">
    <property type="entry name" value="P-loop containing nucleoside triphosphate hydrolases"/>
    <property type="match status" value="2"/>
</dbReference>
<keyword evidence="11" id="KW-0804">Transcription</keyword>
<evidence type="ECO:0000313" key="20">
    <source>
        <dbReference type="Proteomes" id="UP000663829"/>
    </source>
</evidence>
<dbReference type="InterPro" id="IPR001650">
    <property type="entry name" value="Helicase_C-like"/>
</dbReference>
<feature type="compositionally biased region" description="Low complexity" evidence="14">
    <location>
        <begin position="1702"/>
        <end position="1714"/>
    </location>
</feature>
<feature type="compositionally biased region" description="Acidic residues" evidence="14">
    <location>
        <begin position="13"/>
        <end position="28"/>
    </location>
</feature>
<dbReference type="InterPro" id="IPR040793">
    <property type="entry name" value="CDH1_2_SANT_HL1"/>
</dbReference>
<dbReference type="InterPro" id="IPR038718">
    <property type="entry name" value="SNF2-like_sf"/>
</dbReference>
<dbReference type="GO" id="GO:0034728">
    <property type="term" value="P:nucleosome organization"/>
    <property type="evidence" value="ECO:0007669"/>
    <property type="project" value="TreeGrafter"/>
</dbReference>
<dbReference type="GO" id="GO:0004386">
    <property type="term" value="F:helicase activity"/>
    <property type="evidence" value="ECO:0007669"/>
    <property type="project" value="UniProtKB-KW"/>
</dbReference>
<feature type="compositionally biased region" description="Basic residues" evidence="14">
    <location>
        <begin position="1488"/>
        <end position="1497"/>
    </location>
</feature>
<dbReference type="SMART" id="SM01176">
    <property type="entry name" value="DUF4208"/>
    <property type="match status" value="1"/>
</dbReference>
<dbReference type="GO" id="GO:0042393">
    <property type="term" value="F:histone binding"/>
    <property type="evidence" value="ECO:0007669"/>
    <property type="project" value="TreeGrafter"/>
</dbReference>
<dbReference type="FunFam" id="2.40.50.40:FF:000014">
    <property type="entry name" value="Chromodomain-helicase-DNA-binding protein 2 isoform 1"/>
    <property type="match status" value="1"/>
</dbReference>
<dbReference type="FunFam" id="3.40.50.10810:FF:000005">
    <property type="entry name" value="Photoperiod-independent early flowering 1"/>
    <property type="match status" value="1"/>
</dbReference>
<feature type="region of interest" description="Disordered" evidence="14">
    <location>
        <begin position="1166"/>
        <end position="1199"/>
    </location>
</feature>
<dbReference type="InterPro" id="IPR000330">
    <property type="entry name" value="SNF2_N"/>
</dbReference>
<dbReference type="Pfam" id="PF00176">
    <property type="entry name" value="SNF2-rel_dom"/>
    <property type="match status" value="1"/>
</dbReference>
<dbReference type="Pfam" id="PF00271">
    <property type="entry name" value="Helicase_C"/>
    <property type="match status" value="1"/>
</dbReference>
<evidence type="ECO:0000256" key="14">
    <source>
        <dbReference type="SAM" id="MobiDB-lite"/>
    </source>
</evidence>
<comment type="subcellular location">
    <subcellularLocation>
        <location evidence="1">Nucleus</location>
    </subcellularLocation>
</comment>
<dbReference type="SUPFAM" id="SSF46689">
    <property type="entry name" value="Homeodomain-like"/>
    <property type="match status" value="1"/>
</dbReference>
<feature type="compositionally biased region" description="Basic and acidic residues" evidence="14">
    <location>
        <begin position="1725"/>
        <end position="1735"/>
    </location>
</feature>
<dbReference type="SMART" id="SM00298">
    <property type="entry name" value="CHROMO"/>
    <property type="match status" value="2"/>
</dbReference>
<dbReference type="InterPro" id="IPR027417">
    <property type="entry name" value="P-loop_NTPase"/>
</dbReference>
<evidence type="ECO:0000256" key="10">
    <source>
        <dbReference type="ARBA" id="ARBA00023125"/>
    </source>
</evidence>
<feature type="compositionally biased region" description="Basic residues" evidence="14">
    <location>
        <begin position="1418"/>
        <end position="1428"/>
    </location>
</feature>
<dbReference type="InterPro" id="IPR014001">
    <property type="entry name" value="Helicase_ATP-bd"/>
</dbReference>
<feature type="compositionally biased region" description="Basic residues" evidence="14">
    <location>
        <begin position="159"/>
        <end position="178"/>
    </location>
</feature>
<feature type="compositionally biased region" description="Polar residues" evidence="14">
    <location>
        <begin position="1"/>
        <end position="12"/>
    </location>
</feature>
<dbReference type="Pfam" id="PF13907">
    <property type="entry name" value="CHD1-like_C"/>
    <property type="match status" value="1"/>
</dbReference>
<feature type="compositionally biased region" description="Basic residues" evidence="14">
    <location>
        <begin position="221"/>
        <end position="234"/>
    </location>
</feature>
<feature type="domain" description="Helicase C-terminal" evidence="17">
    <location>
        <begin position="864"/>
        <end position="1020"/>
    </location>
</feature>
<comment type="caution">
    <text evidence="18">The sequence shown here is derived from an EMBL/GenBank/DDBJ whole genome shotgun (WGS) entry which is preliminary data.</text>
</comment>
<feature type="compositionally biased region" description="Polar residues" evidence="14">
    <location>
        <begin position="1673"/>
        <end position="1684"/>
    </location>
</feature>
<keyword evidence="6" id="KW-0347">Helicase</keyword>
<feature type="region of interest" description="Disordered" evidence="14">
    <location>
        <begin position="1648"/>
        <end position="1884"/>
    </location>
</feature>
<evidence type="ECO:0000256" key="8">
    <source>
        <dbReference type="ARBA" id="ARBA00022853"/>
    </source>
</evidence>
<keyword evidence="9" id="KW-0805">Transcription regulation</keyword>